<protein>
    <recommendedName>
        <fullName evidence="5">BAG domain-containing protein</fullName>
    </recommendedName>
</protein>
<dbReference type="PANTHER" id="PTHR33322:SF4">
    <property type="entry name" value="BAG DOMAIN CONTAINING PROTEIN, EXPRESSED"/>
    <property type="match status" value="1"/>
</dbReference>
<keyword evidence="7" id="KW-1185">Reference proteome</keyword>
<feature type="compositionally biased region" description="Basic and acidic residues" evidence="4">
    <location>
        <begin position="238"/>
        <end position="268"/>
    </location>
</feature>
<keyword evidence="3" id="KW-0175">Coiled coil</keyword>
<dbReference type="EMBL" id="OX451735">
    <property type="protein sequence ID" value="CAI8592145.1"/>
    <property type="molecule type" value="Genomic_DNA"/>
</dbReference>
<dbReference type="SMART" id="SM00264">
    <property type="entry name" value="BAG"/>
    <property type="match status" value="1"/>
</dbReference>
<feature type="region of interest" description="Disordered" evidence="4">
    <location>
        <begin position="218"/>
        <end position="278"/>
    </location>
</feature>
<proteinExistence type="predicted"/>
<dbReference type="PANTHER" id="PTHR33322">
    <property type="entry name" value="BAG DOMAIN CONTAINING PROTEIN, EXPRESSED"/>
    <property type="match status" value="1"/>
</dbReference>
<dbReference type="GO" id="GO:0051087">
    <property type="term" value="F:protein-folding chaperone binding"/>
    <property type="evidence" value="ECO:0007669"/>
    <property type="project" value="InterPro"/>
</dbReference>
<evidence type="ECO:0000256" key="4">
    <source>
        <dbReference type="SAM" id="MobiDB-lite"/>
    </source>
</evidence>
<keyword evidence="1" id="KW-0112">Calmodulin-binding</keyword>
<dbReference type="SMART" id="SM00015">
    <property type="entry name" value="IQ"/>
    <property type="match status" value="1"/>
</dbReference>
<evidence type="ECO:0000259" key="5">
    <source>
        <dbReference type="PROSITE" id="PS51035"/>
    </source>
</evidence>
<dbReference type="InterPro" id="IPR040400">
    <property type="entry name" value="BAG5/6/7/8"/>
</dbReference>
<feature type="domain" description="BAG" evidence="5">
    <location>
        <begin position="74"/>
        <end position="145"/>
    </location>
</feature>
<evidence type="ECO:0000256" key="2">
    <source>
        <dbReference type="ARBA" id="ARBA00023186"/>
    </source>
</evidence>
<name>A0AAV0Z0Y3_VICFA</name>
<reference evidence="6 7" key="1">
    <citation type="submission" date="2023-01" db="EMBL/GenBank/DDBJ databases">
        <authorList>
            <person name="Kreplak J."/>
        </authorList>
    </citation>
    <scope>NUCLEOTIDE SEQUENCE [LARGE SCALE GENOMIC DNA]</scope>
</reference>
<dbReference type="InterPro" id="IPR036533">
    <property type="entry name" value="BAG_dom_sf"/>
</dbReference>
<dbReference type="SUPFAM" id="SSF63491">
    <property type="entry name" value="BAG domain"/>
    <property type="match status" value="1"/>
</dbReference>
<dbReference type="Pfam" id="PF02179">
    <property type="entry name" value="BAG"/>
    <property type="match status" value="1"/>
</dbReference>
<dbReference type="PROSITE" id="PS50096">
    <property type="entry name" value="IQ"/>
    <property type="match status" value="1"/>
</dbReference>
<evidence type="ECO:0000256" key="1">
    <source>
        <dbReference type="ARBA" id="ARBA00022860"/>
    </source>
</evidence>
<sequence>MMDFNNRTATPFSSYETQWGAPRYNKTPSKVVSIPVHFVGSDRNRTDSATKIQRVARGYHVRKSLKKMLKMKVELEEIDKTVNTEETVKMMKKEQKERIRMGETIMSLLLRLDSVRVFHCSALRDLRKSLIKRAIFLQEYVDQIQMVSPTDEVCSGEGKCDGVEENFLEKEEVGCEDEHEGGEKIEASVIGKIGGGIKIEASVNEDGEVNCMEKDEGGCEVENEGDEKIGFSMNGDGGEGKSVKEEENCLMKVKEEEGQDEDEKKMEEDEKEESVGSSLMEEGIEDDSMDVKEQEGRNVIGCEEGRDVIGCEEEEENREILRRMMNENEKMMNMMTQLFEKNEKQTSLLTSLTQRVEQLERTFTCDKLKKKNKRRRHVDAKHRYN</sequence>
<dbReference type="Gene3D" id="1.20.58.120">
    <property type="entry name" value="BAG domain"/>
    <property type="match status" value="1"/>
</dbReference>
<dbReference type="Proteomes" id="UP001157006">
    <property type="component" value="Chromosome 1S"/>
</dbReference>
<evidence type="ECO:0000313" key="6">
    <source>
        <dbReference type="EMBL" id="CAI8592145.1"/>
    </source>
</evidence>
<organism evidence="6 7">
    <name type="scientific">Vicia faba</name>
    <name type="common">Broad bean</name>
    <name type="synonym">Faba vulgaris</name>
    <dbReference type="NCBI Taxonomy" id="3906"/>
    <lineage>
        <taxon>Eukaryota</taxon>
        <taxon>Viridiplantae</taxon>
        <taxon>Streptophyta</taxon>
        <taxon>Embryophyta</taxon>
        <taxon>Tracheophyta</taxon>
        <taxon>Spermatophyta</taxon>
        <taxon>Magnoliopsida</taxon>
        <taxon>eudicotyledons</taxon>
        <taxon>Gunneridae</taxon>
        <taxon>Pentapetalae</taxon>
        <taxon>rosids</taxon>
        <taxon>fabids</taxon>
        <taxon>Fabales</taxon>
        <taxon>Fabaceae</taxon>
        <taxon>Papilionoideae</taxon>
        <taxon>50 kb inversion clade</taxon>
        <taxon>NPAAA clade</taxon>
        <taxon>Hologalegina</taxon>
        <taxon>IRL clade</taxon>
        <taxon>Fabeae</taxon>
        <taxon>Vicia</taxon>
    </lineage>
</organism>
<dbReference type="GO" id="GO:0005516">
    <property type="term" value="F:calmodulin binding"/>
    <property type="evidence" value="ECO:0007669"/>
    <property type="project" value="UniProtKB-KW"/>
</dbReference>
<dbReference type="GO" id="GO:0009506">
    <property type="term" value="C:plasmodesma"/>
    <property type="evidence" value="ECO:0007669"/>
    <property type="project" value="TreeGrafter"/>
</dbReference>
<keyword evidence="2" id="KW-0143">Chaperone</keyword>
<dbReference type="PROSITE" id="PS51035">
    <property type="entry name" value="BAG"/>
    <property type="match status" value="1"/>
</dbReference>
<dbReference type="Pfam" id="PF00612">
    <property type="entry name" value="IQ"/>
    <property type="match status" value="1"/>
</dbReference>
<evidence type="ECO:0000313" key="7">
    <source>
        <dbReference type="Proteomes" id="UP001157006"/>
    </source>
</evidence>
<dbReference type="InterPro" id="IPR003103">
    <property type="entry name" value="BAG_domain"/>
</dbReference>
<gene>
    <name evidence="6" type="ORF">VFH_I025080</name>
</gene>
<feature type="coiled-coil region" evidence="3">
    <location>
        <begin position="311"/>
        <end position="362"/>
    </location>
</feature>
<dbReference type="GO" id="GO:0006457">
    <property type="term" value="P:protein folding"/>
    <property type="evidence" value="ECO:0007669"/>
    <property type="project" value="TreeGrafter"/>
</dbReference>
<accession>A0AAV0Z0Y3</accession>
<dbReference type="InterPro" id="IPR000048">
    <property type="entry name" value="IQ_motif_EF-hand-BS"/>
</dbReference>
<evidence type="ECO:0000256" key="3">
    <source>
        <dbReference type="SAM" id="Coils"/>
    </source>
</evidence>
<dbReference type="AlphaFoldDB" id="A0AAV0Z0Y3"/>